<reference evidence="1" key="1">
    <citation type="journal article" date="2023" name="Mol. Biol. Evol.">
        <title>Third-Generation Sequencing Reveals the Adaptive Role of the Epigenome in Three Deep-Sea Polychaetes.</title>
        <authorList>
            <person name="Perez M."/>
            <person name="Aroh O."/>
            <person name="Sun Y."/>
            <person name="Lan Y."/>
            <person name="Juniper S.K."/>
            <person name="Young C.R."/>
            <person name="Angers B."/>
            <person name="Qian P.Y."/>
        </authorList>
    </citation>
    <scope>NUCLEOTIDE SEQUENCE</scope>
    <source>
        <strain evidence="1">R07B-5</strain>
    </source>
</reference>
<sequence length="62" mass="7271">MEIDIAIVQRIHRMFKLACLRFQEDIKLWLSHVEFCKSLGEKVSVGRLFTKMLQIHSREPGG</sequence>
<dbReference type="GO" id="GO:0034388">
    <property type="term" value="C:Pwp2p-containing subcomplex of 90S preribosome"/>
    <property type="evidence" value="ECO:0007669"/>
    <property type="project" value="TreeGrafter"/>
</dbReference>
<dbReference type="PANTHER" id="PTHR23271:SF1">
    <property type="entry name" value="U3 SMALL NUCLEOLAR RNA-ASSOCIATED PROTEIN 6 HOMOLOG"/>
    <property type="match status" value="1"/>
</dbReference>
<dbReference type="GO" id="GO:0030515">
    <property type="term" value="F:snoRNA binding"/>
    <property type="evidence" value="ECO:0007669"/>
    <property type="project" value="InterPro"/>
</dbReference>
<dbReference type="EMBL" id="JAODUO010000393">
    <property type="protein sequence ID" value="KAK2181515.1"/>
    <property type="molecule type" value="Genomic_DNA"/>
</dbReference>
<gene>
    <name evidence="1" type="ORF">NP493_395g00017</name>
</gene>
<keyword evidence="2" id="KW-1185">Reference proteome</keyword>
<comment type="caution">
    <text evidence="1">The sequence shown here is derived from an EMBL/GenBank/DDBJ whole genome shotgun (WGS) entry which is preliminary data.</text>
</comment>
<dbReference type="GO" id="GO:0032040">
    <property type="term" value="C:small-subunit processome"/>
    <property type="evidence" value="ECO:0007669"/>
    <property type="project" value="TreeGrafter"/>
</dbReference>
<proteinExistence type="predicted"/>
<name>A0AAD9L2T3_RIDPI</name>
<evidence type="ECO:0000313" key="2">
    <source>
        <dbReference type="Proteomes" id="UP001209878"/>
    </source>
</evidence>
<dbReference type="InterPro" id="IPR013949">
    <property type="entry name" value="Utp6"/>
</dbReference>
<dbReference type="GO" id="GO:0000462">
    <property type="term" value="P:maturation of SSU-rRNA from tricistronic rRNA transcript (SSU-rRNA, 5.8S rRNA, LSU-rRNA)"/>
    <property type="evidence" value="ECO:0007669"/>
    <property type="project" value="InterPro"/>
</dbReference>
<dbReference type="AlphaFoldDB" id="A0AAD9L2T3"/>
<dbReference type="PANTHER" id="PTHR23271">
    <property type="entry name" value="HEPATOCELLULAR CARCINOMA-ASSOCIATED ANTIGEN 66"/>
    <property type="match status" value="1"/>
</dbReference>
<organism evidence="1 2">
    <name type="scientific">Ridgeia piscesae</name>
    <name type="common">Tubeworm</name>
    <dbReference type="NCBI Taxonomy" id="27915"/>
    <lineage>
        <taxon>Eukaryota</taxon>
        <taxon>Metazoa</taxon>
        <taxon>Spiralia</taxon>
        <taxon>Lophotrochozoa</taxon>
        <taxon>Annelida</taxon>
        <taxon>Polychaeta</taxon>
        <taxon>Sedentaria</taxon>
        <taxon>Canalipalpata</taxon>
        <taxon>Sabellida</taxon>
        <taxon>Siboglinidae</taxon>
        <taxon>Ridgeia</taxon>
    </lineage>
</organism>
<protein>
    <submittedName>
        <fullName evidence="1">Uncharacterized protein</fullName>
    </submittedName>
</protein>
<accession>A0AAD9L2T3</accession>
<evidence type="ECO:0000313" key="1">
    <source>
        <dbReference type="EMBL" id="KAK2181515.1"/>
    </source>
</evidence>
<dbReference type="Proteomes" id="UP001209878">
    <property type="component" value="Unassembled WGS sequence"/>
</dbReference>